<dbReference type="InterPro" id="IPR000764">
    <property type="entry name" value="Uridine_kinase-like"/>
</dbReference>
<evidence type="ECO:0000256" key="5">
    <source>
        <dbReference type="ARBA" id="ARBA00022777"/>
    </source>
</evidence>
<dbReference type="EMBL" id="FOLQ01000003">
    <property type="protein sequence ID" value="SFD05205.1"/>
    <property type="molecule type" value="Genomic_DNA"/>
</dbReference>
<evidence type="ECO:0000256" key="2">
    <source>
        <dbReference type="ARBA" id="ARBA00012137"/>
    </source>
</evidence>
<reference evidence="7 8" key="1">
    <citation type="submission" date="2016-10" db="EMBL/GenBank/DDBJ databases">
        <authorList>
            <person name="de Groot N.N."/>
        </authorList>
    </citation>
    <scope>NUCLEOTIDE SEQUENCE [LARGE SCALE GENOMIC DNA]</scope>
    <source>
        <strain evidence="7 8">DSM 26130</strain>
    </source>
</reference>
<evidence type="ECO:0000313" key="8">
    <source>
        <dbReference type="Proteomes" id="UP000198598"/>
    </source>
</evidence>
<keyword evidence="5 7" id="KW-0418">Kinase</keyword>
<dbReference type="SUPFAM" id="SSF52540">
    <property type="entry name" value="P-loop containing nucleoside triphosphate hydrolases"/>
    <property type="match status" value="1"/>
</dbReference>
<accession>A0A1I1P649</accession>
<evidence type="ECO:0000256" key="4">
    <source>
        <dbReference type="ARBA" id="ARBA00022741"/>
    </source>
</evidence>
<dbReference type="STRING" id="662367.SAMN05216167_103130"/>
<evidence type="ECO:0000256" key="1">
    <source>
        <dbReference type="ARBA" id="ARBA00004690"/>
    </source>
</evidence>
<sequence length="222" mass="25604">MAGLCVPAFFVTYPAINMTTKPFIVGITGGSASGKTSFLKGVLNAFTEDQICLISQDNYYLSRDVIPVDDQGVHNFDLPETIDHHLYAQHIGKLRDGEIVTQMEYTFNNPLIVPKLLTFHPAPIIIVEGIFVFHFRELADQMDLKIFIDAKNSIKLERRVKRDAEERGYDLDDVMYRWKYHVKPTYRQFIKPYRAEADIVIPNNNHYYKGLNVVIEFLKTKV</sequence>
<dbReference type="InterPro" id="IPR006083">
    <property type="entry name" value="PRK/URK"/>
</dbReference>
<dbReference type="Gene3D" id="3.40.50.300">
    <property type="entry name" value="P-loop containing nucleotide triphosphate hydrolases"/>
    <property type="match status" value="1"/>
</dbReference>
<dbReference type="AlphaFoldDB" id="A0A1I1P649"/>
<evidence type="ECO:0000259" key="6">
    <source>
        <dbReference type="Pfam" id="PF00485"/>
    </source>
</evidence>
<dbReference type="Proteomes" id="UP000198598">
    <property type="component" value="Unassembled WGS sequence"/>
</dbReference>
<dbReference type="GO" id="GO:0004849">
    <property type="term" value="F:uridine kinase activity"/>
    <property type="evidence" value="ECO:0007669"/>
    <property type="project" value="UniProtKB-EC"/>
</dbReference>
<gene>
    <name evidence="7" type="ORF">SAMN05216167_103130</name>
</gene>
<dbReference type="NCBIfam" id="NF004018">
    <property type="entry name" value="PRK05480.1"/>
    <property type="match status" value="1"/>
</dbReference>
<feature type="domain" description="Phosphoribulokinase/uridine kinase" evidence="6">
    <location>
        <begin position="24"/>
        <end position="203"/>
    </location>
</feature>
<keyword evidence="3" id="KW-0808">Transferase</keyword>
<keyword evidence="8" id="KW-1185">Reference proteome</keyword>
<comment type="pathway">
    <text evidence="1">Pyrimidine metabolism; UMP biosynthesis via salvage pathway; UMP from uridine: step 1/1.</text>
</comment>
<evidence type="ECO:0000256" key="3">
    <source>
        <dbReference type="ARBA" id="ARBA00022679"/>
    </source>
</evidence>
<dbReference type="PANTHER" id="PTHR10285">
    <property type="entry name" value="URIDINE KINASE"/>
    <property type="match status" value="1"/>
</dbReference>
<dbReference type="PRINTS" id="PR00988">
    <property type="entry name" value="URIDINKINASE"/>
</dbReference>
<dbReference type="InterPro" id="IPR027417">
    <property type="entry name" value="P-loop_NTPase"/>
</dbReference>
<name>A0A1I1P649_9BACT</name>
<keyword evidence="4" id="KW-0547">Nucleotide-binding</keyword>
<dbReference type="Pfam" id="PF00485">
    <property type="entry name" value="PRK"/>
    <property type="match status" value="1"/>
</dbReference>
<evidence type="ECO:0000313" key="7">
    <source>
        <dbReference type="EMBL" id="SFD05205.1"/>
    </source>
</evidence>
<dbReference type="UniPathway" id="UPA00574">
    <property type="reaction ID" value="UER00637"/>
</dbReference>
<proteinExistence type="predicted"/>
<dbReference type="GO" id="GO:0044206">
    <property type="term" value="P:UMP salvage"/>
    <property type="evidence" value="ECO:0007669"/>
    <property type="project" value="UniProtKB-UniPathway"/>
</dbReference>
<protein>
    <recommendedName>
        <fullName evidence="2">uridine/cytidine kinase</fullName>
        <ecNumber evidence="2">2.7.1.48</ecNumber>
    </recommendedName>
</protein>
<dbReference type="EC" id="2.7.1.48" evidence="2"/>
<organism evidence="7 8">
    <name type="scientific">Spirosoma endophyticum</name>
    <dbReference type="NCBI Taxonomy" id="662367"/>
    <lineage>
        <taxon>Bacteria</taxon>
        <taxon>Pseudomonadati</taxon>
        <taxon>Bacteroidota</taxon>
        <taxon>Cytophagia</taxon>
        <taxon>Cytophagales</taxon>
        <taxon>Cytophagaceae</taxon>
        <taxon>Spirosoma</taxon>
    </lineage>
</organism>
<dbReference type="GO" id="GO:0005524">
    <property type="term" value="F:ATP binding"/>
    <property type="evidence" value="ECO:0007669"/>
    <property type="project" value="InterPro"/>
</dbReference>
<dbReference type="CDD" id="cd02023">
    <property type="entry name" value="UMPK"/>
    <property type="match status" value="1"/>
</dbReference>